<sequence length="100" mass="11110">MFCFHSCHGLLSASFGPPAPCNQSPRFTCMLHIYSSILFSPCGNVLFVHAKPFLTSLFCQASPCLFAKLVHASICHLHPAVSFLFVLSKIWLLTVVEFSY</sequence>
<proteinExistence type="predicted"/>
<dbReference type="EMBL" id="JAHRIM010051365">
    <property type="protein sequence ID" value="MEQ2269252.1"/>
    <property type="molecule type" value="Genomic_DNA"/>
</dbReference>
<evidence type="ECO:0000313" key="2">
    <source>
        <dbReference type="Proteomes" id="UP001444071"/>
    </source>
</evidence>
<dbReference type="Proteomes" id="UP001444071">
    <property type="component" value="Unassembled WGS sequence"/>
</dbReference>
<organism evidence="1 2">
    <name type="scientific">Xenotaenia resolanae</name>
    <dbReference type="NCBI Taxonomy" id="208358"/>
    <lineage>
        <taxon>Eukaryota</taxon>
        <taxon>Metazoa</taxon>
        <taxon>Chordata</taxon>
        <taxon>Craniata</taxon>
        <taxon>Vertebrata</taxon>
        <taxon>Euteleostomi</taxon>
        <taxon>Actinopterygii</taxon>
        <taxon>Neopterygii</taxon>
        <taxon>Teleostei</taxon>
        <taxon>Neoteleostei</taxon>
        <taxon>Acanthomorphata</taxon>
        <taxon>Ovalentaria</taxon>
        <taxon>Atherinomorphae</taxon>
        <taxon>Cyprinodontiformes</taxon>
        <taxon>Goodeidae</taxon>
        <taxon>Xenotaenia</taxon>
    </lineage>
</organism>
<gene>
    <name evidence="1" type="ORF">XENORESO_002553</name>
</gene>
<keyword evidence="2" id="KW-1185">Reference proteome</keyword>
<accession>A0ABV0WI23</accession>
<comment type="caution">
    <text evidence="1">The sequence shown here is derived from an EMBL/GenBank/DDBJ whole genome shotgun (WGS) entry which is preliminary data.</text>
</comment>
<protein>
    <submittedName>
        <fullName evidence="1">Uncharacterized protein</fullName>
    </submittedName>
</protein>
<name>A0ABV0WI23_9TELE</name>
<evidence type="ECO:0000313" key="1">
    <source>
        <dbReference type="EMBL" id="MEQ2269252.1"/>
    </source>
</evidence>
<reference evidence="1 2" key="1">
    <citation type="submission" date="2021-06" db="EMBL/GenBank/DDBJ databases">
        <authorList>
            <person name="Palmer J.M."/>
        </authorList>
    </citation>
    <scope>NUCLEOTIDE SEQUENCE [LARGE SCALE GENOMIC DNA]</scope>
    <source>
        <strain evidence="1 2">XR_2019</strain>
        <tissue evidence="1">Muscle</tissue>
    </source>
</reference>